<dbReference type="GO" id="GO:0006351">
    <property type="term" value="P:DNA-templated transcription"/>
    <property type="evidence" value="ECO:0007669"/>
    <property type="project" value="TreeGrafter"/>
</dbReference>
<keyword evidence="4" id="KW-0804">Transcription</keyword>
<protein>
    <submittedName>
        <fullName evidence="6">LysR family transcriptional regulator</fullName>
    </submittedName>
</protein>
<dbReference type="Gene3D" id="3.40.190.10">
    <property type="entry name" value="Periplasmic binding protein-like II"/>
    <property type="match status" value="2"/>
</dbReference>
<dbReference type="Proteomes" id="UP000246352">
    <property type="component" value="Unassembled WGS sequence"/>
</dbReference>
<evidence type="ECO:0000313" key="7">
    <source>
        <dbReference type="Proteomes" id="UP000246352"/>
    </source>
</evidence>
<dbReference type="AlphaFoldDB" id="A0A317PDY1"/>
<gene>
    <name evidence="6" type="ORF">DFR52_106123</name>
</gene>
<feature type="domain" description="HTH lysR-type" evidence="5">
    <location>
        <begin position="7"/>
        <end position="64"/>
    </location>
</feature>
<evidence type="ECO:0000256" key="3">
    <source>
        <dbReference type="ARBA" id="ARBA00023125"/>
    </source>
</evidence>
<dbReference type="InterPro" id="IPR036388">
    <property type="entry name" value="WH-like_DNA-bd_sf"/>
</dbReference>
<evidence type="ECO:0000259" key="5">
    <source>
        <dbReference type="PROSITE" id="PS50931"/>
    </source>
</evidence>
<comment type="caution">
    <text evidence="6">The sequence shown here is derived from an EMBL/GenBank/DDBJ whole genome shotgun (WGS) entry which is preliminary data.</text>
</comment>
<dbReference type="PROSITE" id="PS50931">
    <property type="entry name" value="HTH_LYSR"/>
    <property type="match status" value="1"/>
</dbReference>
<dbReference type="InterPro" id="IPR058163">
    <property type="entry name" value="LysR-type_TF_proteobact-type"/>
</dbReference>
<dbReference type="PANTHER" id="PTHR30537">
    <property type="entry name" value="HTH-TYPE TRANSCRIPTIONAL REGULATOR"/>
    <property type="match status" value="1"/>
</dbReference>
<evidence type="ECO:0000313" key="6">
    <source>
        <dbReference type="EMBL" id="PWV97600.1"/>
    </source>
</evidence>
<dbReference type="Gene3D" id="1.10.10.10">
    <property type="entry name" value="Winged helix-like DNA-binding domain superfamily/Winged helix DNA-binding domain"/>
    <property type="match status" value="1"/>
</dbReference>
<dbReference type="EMBL" id="QGTR01000006">
    <property type="protein sequence ID" value="PWV97600.1"/>
    <property type="molecule type" value="Genomic_DNA"/>
</dbReference>
<comment type="similarity">
    <text evidence="1">Belongs to the LysR transcriptional regulatory family.</text>
</comment>
<name>A0A317PDY1_9HYPH</name>
<dbReference type="GO" id="GO:0003700">
    <property type="term" value="F:DNA-binding transcription factor activity"/>
    <property type="evidence" value="ECO:0007669"/>
    <property type="project" value="InterPro"/>
</dbReference>
<keyword evidence="2" id="KW-0805">Transcription regulation</keyword>
<dbReference type="OrthoDB" id="9807765at2"/>
<dbReference type="GO" id="GO:0043565">
    <property type="term" value="F:sequence-specific DNA binding"/>
    <property type="evidence" value="ECO:0007669"/>
    <property type="project" value="TreeGrafter"/>
</dbReference>
<evidence type="ECO:0000256" key="2">
    <source>
        <dbReference type="ARBA" id="ARBA00023015"/>
    </source>
</evidence>
<dbReference type="InterPro" id="IPR005119">
    <property type="entry name" value="LysR_subst-bd"/>
</dbReference>
<dbReference type="PANTHER" id="PTHR30537:SF26">
    <property type="entry name" value="GLYCINE CLEAVAGE SYSTEM TRANSCRIPTIONAL ACTIVATOR"/>
    <property type="match status" value="1"/>
</dbReference>
<dbReference type="RefSeq" id="WP_110033905.1">
    <property type="nucleotide sequence ID" value="NZ_QGTR01000006.1"/>
</dbReference>
<dbReference type="CDD" id="cd08432">
    <property type="entry name" value="PBP2_GcdR_TrpI_HvrB_AmpR_like"/>
    <property type="match status" value="1"/>
</dbReference>
<dbReference type="Pfam" id="PF00126">
    <property type="entry name" value="HTH_1"/>
    <property type="match status" value="1"/>
</dbReference>
<keyword evidence="7" id="KW-1185">Reference proteome</keyword>
<keyword evidence="3" id="KW-0238">DNA-binding</keyword>
<reference evidence="6 7" key="1">
    <citation type="submission" date="2018-05" db="EMBL/GenBank/DDBJ databases">
        <title>Genomic Encyclopedia of Type Strains, Phase IV (KMG-IV): sequencing the most valuable type-strain genomes for metagenomic binning, comparative biology and taxonomic classification.</title>
        <authorList>
            <person name="Goeker M."/>
        </authorList>
    </citation>
    <scope>NUCLEOTIDE SEQUENCE [LARGE SCALE GENOMIC DNA]</scope>
    <source>
        <strain evidence="6 7">DSM 16791</strain>
    </source>
</reference>
<dbReference type="SUPFAM" id="SSF46785">
    <property type="entry name" value="Winged helix' DNA-binding domain"/>
    <property type="match status" value="1"/>
</dbReference>
<dbReference type="InterPro" id="IPR036390">
    <property type="entry name" value="WH_DNA-bd_sf"/>
</dbReference>
<accession>A0A317PDY1</accession>
<proteinExistence type="inferred from homology"/>
<evidence type="ECO:0000256" key="4">
    <source>
        <dbReference type="ARBA" id="ARBA00023163"/>
    </source>
</evidence>
<dbReference type="SUPFAM" id="SSF53850">
    <property type="entry name" value="Periplasmic binding protein-like II"/>
    <property type="match status" value="1"/>
</dbReference>
<dbReference type="Pfam" id="PF03466">
    <property type="entry name" value="LysR_substrate"/>
    <property type="match status" value="1"/>
</dbReference>
<dbReference type="InterPro" id="IPR000847">
    <property type="entry name" value="LysR_HTH_N"/>
</dbReference>
<organism evidence="6 7">
    <name type="scientific">Hoeflea marina</name>
    <dbReference type="NCBI Taxonomy" id="274592"/>
    <lineage>
        <taxon>Bacteria</taxon>
        <taxon>Pseudomonadati</taxon>
        <taxon>Pseudomonadota</taxon>
        <taxon>Alphaproteobacteria</taxon>
        <taxon>Hyphomicrobiales</taxon>
        <taxon>Rhizobiaceae</taxon>
        <taxon>Hoeflea</taxon>
    </lineage>
</organism>
<sequence>MKNLNQVPLNGLRAVEAVGRLGNLRTAADELGVTPGAVSQQIQKVEQQLGCELFIRHPKGLSANAAGHLVLPHLTAGMAELSMALTRASESQGGTLVVSVAPVFAAKWLVWRLKRFYDANPSIRIRVDATTALVDPNASDVDVCIRVGNGPWPGLRVSKLLDQRIFPVCSPMVAADLTRPDDIRAIPVIRDGGSRFGWEIWLEPFGLVEADLREGPTFSDASLCLDAAVAGQGIFLAWETLAHDALAAGRVVAPFPERFSTGAAYWFVSRKQSYKAQQTEAFERWLRAEMAAAFEMA</sequence>
<evidence type="ECO:0000256" key="1">
    <source>
        <dbReference type="ARBA" id="ARBA00009437"/>
    </source>
</evidence>